<accession>A0A1M5UMK4</accession>
<name>A0A1M5UMK4_9BACT</name>
<reference evidence="1 2" key="1">
    <citation type="submission" date="2016-11" db="EMBL/GenBank/DDBJ databases">
        <authorList>
            <person name="Jaros S."/>
            <person name="Januszkiewicz K."/>
            <person name="Wedrychowicz H."/>
        </authorList>
    </citation>
    <scope>NUCLEOTIDE SEQUENCE [LARGE SCALE GENOMIC DNA]</scope>
    <source>
        <strain evidence="1 2">DSM 24574</strain>
    </source>
</reference>
<protein>
    <submittedName>
        <fullName evidence="1">Uncharacterized protein</fullName>
    </submittedName>
</protein>
<dbReference type="AlphaFoldDB" id="A0A1M5UMK4"/>
<dbReference type="OrthoDB" id="977536at2"/>
<dbReference type="STRING" id="947013.SAMN04488109_4768"/>
<sequence length="199" mass="22583">MKTLTQNQAEKDLEPYLPLISTAIRNGFSDFLKLQQQTNAAGLPVEYSIRTKAGIIHDCTKTHIQNAFRSTPNVKVGVFNKLFGICIPDIAFIRFKKFKKDLSTSNVQTKQTKLYNQQTQIVGLPEAPAYLYAGYRPNATWTDLEDIFIVNRRSSVIEWAISLNKYSTEQVVIPFTINSPTEQPRVTIKPGLLEERKTS</sequence>
<dbReference type="Proteomes" id="UP000184212">
    <property type="component" value="Unassembled WGS sequence"/>
</dbReference>
<evidence type="ECO:0000313" key="2">
    <source>
        <dbReference type="Proteomes" id="UP000184212"/>
    </source>
</evidence>
<gene>
    <name evidence="1" type="ORF">SAMN04488109_4768</name>
</gene>
<keyword evidence="2" id="KW-1185">Reference proteome</keyword>
<proteinExistence type="predicted"/>
<organism evidence="1 2">
    <name type="scientific">Chryseolinea serpens</name>
    <dbReference type="NCBI Taxonomy" id="947013"/>
    <lineage>
        <taxon>Bacteria</taxon>
        <taxon>Pseudomonadati</taxon>
        <taxon>Bacteroidota</taxon>
        <taxon>Cytophagia</taxon>
        <taxon>Cytophagales</taxon>
        <taxon>Fulvivirgaceae</taxon>
        <taxon>Chryseolinea</taxon>
    </lineage>
</organism>
<evidence type="ECO:0000313" key="1">
    <source>
        <dbReference type="EMBL" id="SHH63943.1"/>
    </source>
</evidence>
<dbReference type="RefSeq" id="WP_073139059.1">
    <property type="nucleotide sequence ID" value="NZ_FQWQ01000003.1"/>
</dbReference>
<dbReference type="EMBL" id="FQWQ01000003">
    <property type="protein sequence ID" value="SHH63943.1"/>
    <property type="molecule type" value="Genomic_DNA"/>
</dbReference>